<evidence type="ECO:0000256" key="1">
    <source>
        <dbReference type="SAM" id="MobiDB-lite"/>
    </source>
</evidence>
<evidence type="ECO:0000313" key="2">
    <source>
        <dbReference type="EMBL" id="GAU87116.1"/>
    </source>
</evidence>
<sequence>MTSETASWRLCDRTHENLVVFQNIHWPGLLFHHAMDGGSFGRFYCGRGLREISVPFLYGAPGDTVLSVDISIVPDYDMNVSYEERERVKKEKFDAAEKAAEQADFDQRYEAGGSVYSSEGEQTENAELLETGDVQPIDYSAPPSQDE</sequence>
<dbReference type="Proteomes" id="UP000186922">
    <property type="component" value="Unassembled WGS sequence"/>
</dbReference>
<protein>
    <submittedName>
        <fullName evidence="2">Uncharacterized protein</fullName>
    </submittedName>
</protein>
<dbReference type="AlphaFoldDB" id="A0A1D1UBN5"/>
<gene>
    <name evidence="2" type="primary">RvY_00013-1</name>
    <name evidence="2" type="synonym">RvY_00013.1</name>
    <name evidence="2" type="ORF">RvY_00013</name>
</gene>
<dbReference type="EMBL" id="BDGG01000001">
    <property type="protein sequence ID" value="GAU87116.1"/>
    <property type="molecule type" value="Genomic_DNA"/>
</dbReference>
<accession>A0A1D1UBN5</accession>
<feature type="region of interest" description="Disordered" evidence="1">
    <location>
        <begin position="100"/>
        <end position="147"/>
    </location>
</feature>
<feature type="compositionally biased region" description="Basic and acidic residues" evidence="1">
    <location>
        <begin position="100"/>
        <end position="109"/>
    </location>
</feature>
<organism evidence="2 3">
    <name type="scientific">Ramazzottius varieornatus</name>
    <name type="common">Water bear</name>
    <name type="synonym">Tardigrade</name>
    <dbReference type="NCBI Taxonomy" id="947166"/>
    <lineage>
        <taxon>Eukaryota</taxon>
        <taxon>Metazoa</taxon>
        <taxon>Ecdysozoa</taxon>
        <taxon>Tardigrada</taxon>
        <taxon>Eutardigrada</taxon>
        <taxon>Parachela</taxon>
        <taxon>Hypsibioidea</taxon>
        <taxon>Ramazzottiidae</taxon>
        <taxon>Ramazzottius</taxon>
    </lineage>
</organism>
<evidence type="ECO:0000313" key="3">
    <source>
        <dbReference type="Proteomes" id="UP000186922"/>
    </source>
</evidence>
<name>A0A1D1UBN5_RAMVA</name>
<keyword evidence="3" id="KW-1185">Reference proteome</keyword>
<comment type="caution">
    <text evidence="2">The sequence shown here is derived from an EMBL/GenBank/DDBJ whole genome shotgun (WGS) entry which is preliminary data.</text>
</comment>
<proteinExistence type="predicted"/>
<feature type="compositionally biased region" description="Polar residues" evidence="1">
    <location>
        <begin position="115"/>
        <end position="125"/>
    </location>
</feature>
<reference evidence="2 3" key="1">
    <citation type="journal article" date="2016" name="Nat. Commun.">
        <title>Extremotolerant tardigrade genome and improved radiotolerance of human cultured cells by tardigrade-unique protein.</title>
        <authorList>
            <person name="Hashimoto T."/>
            <person name="Horikawa D.D."/>
            <person name="Saito Y."/>
            <person name="Kuwahara H."/>
            <person name="Kozuka-Hata H."/>
            <person name="Shin-I T."/>
            <person name="Minakuchi Y."/>
            <person name="Ohishi K."/>
            <person name="Motoyama A."/>
            <person name="Aizu T."/>
            <person name="Enomoto A."/>
            <person name="Kondo K."/>
            <person name="Tanaka S."/>
            <person name="Hara Y."/>
            <person name="Koshikawa S."/>
            <person name="Sagara H."/>
            <person name="Miura T."/>
            <person name="Yokobori S."/>
            <person name="Miyagawa K."/>
            <person name="Suzuki Y."/>
            <person name="Kubo T."/>
            <person name="Oyama M."/>
            <person name="Kohara Y."/>
            <person name="Fujiyama A."/>
            <person name="Arakawa K."/>
            <person name="Katayama T."/>
            <person name="Toyoda A."/>
            <person name="Kunieda T."/>
        </authorList>
    </citation>
    <scope>NUCLEOTIDE SEQUENCE [LARGE SCALE GENOMIC DNA]</scope>
    <source>
        <strain evidence="2 3">YOKOZUNA-1</strain>
    </source>
</reference>